<evidence type="ECO:0000256" key="5">
    <source>
        <dbReference type="ARBA" id="ARBA00022989"/>
    </source>
</evidence>
<organism evidence="9 10">
    <name type="scientific">Pseudonocardia eucalypti</name>
    <dbReference type="NCBI Taxonomy" id="648755"/>
    <lineage>
        <taxon>Bacteria</taxon>
        <taxon>Bacillati</taxon>
        <taxon>Actinomycetota</taxon>
        <taxon>Actinomycetes</taxon>
        <taxon>Pseudonocardiales</taxon>
        <taxon>Pseudonocardiaceae</taxon>
        <taxon>Pseudonocardia</taxon>
    </lineage>
</organism>
<keyword evidence="3" id="KW-1003">Cell membrane</keyword>
<evidence type="ECO:0000313" key="9">
    <source>
        <dbReference type="EMBL" id="GAA5162133.1"/>
    </source>
</evidence>
<sequence>MLGFLVLVLVGTVLLSMPFAVEDGQAPGLMTAVFTATSAVCVTGLVVVDTATYWSTAGELIILGLIQAGGLGIMTLASLLGLLVFRRFGLRMRLTAQTETKSIGLGEVRRLVGRVILVSLIFELVLWVMLALRLYVGYDRRVGAAAYEGLFHSVSAFNNAGFALYSDSLMGFVTDPWICLPIAVAVIVGGIGFPVVLELWRRFRTPRAWSLHTKITVLATAVLLAVGTVLITALEWDNPKTMGAAGWSDKLLAGFFASASARTAGFNSLDVAGMEPATLLVHDMLMFIGGGSAGTAGGIKVATFALLAFVILAEARGEPTVHVLGRKLSDGVQRQALTIVLLGIGLVMSATVALLAVTSLDLDQVLFEVVSAFATVGLSTGITDDLPVFGQLVLIVLMFVGRLGPITLATAMALRERVRRYELPEERTIVG</sequence>
<evidence type="ECO:0000256" key="3">
    <source>
        <dbReference type="ARBA" id="ARBA00022475"/>
    </source>
</evidence>
<dbReference type="InterPro" id="IPR003445">
    <property type="entry name" value="Cat_transpt"/>
</dbReference>
<evidence type="ECO:0000256" key="8">
    <source>
        <dbReference type="SAM" id="Phobius"/>
    </source>
</evidence>
<evidence type="ECO:0000313" key="10">
    <source>
        <dbReference type="Proteomes" id="UP001428817"/>
    </source>
</evidence>
<feature type="transmembrane region" description="Helical" evidence="8">
    <location>
        <begin position="60"/>
        <end position="85"/>
    </location>
</feature>
<evidence type="ECO:0000256" key="4">
    <source>
        <dbReference type="ARBA" id="ARBA00022692"/>
    </source>
</evidence>
<protein>
    <submittedName>
        <fullName evidence="9">Potassium transporter TrkG</fullName>
    </submittedName>
</protein>
<feature type="transmembrane region" description="Helical" evidence="8">
    <location>
        <begin position="388"/>
        <end position="414"/>
    </location>
</feature>
<evidence type="ECO:0000256" key="1">
    <source>
        <dbReference type="ARBA" id="ARBA00004651"/>
    </source>
</evidence>
<feature type="transmembrane region" description="Helical" evidence="8">
    <location>
        <begin position="336"/>
        <end position="357"/>
    </location>
</feature>
<keyword evidence="10" id="KW-1185">Reference proteome</keyword>
<dbReference type="EMBL" id="BAABJP010000026">
    <property type="protein sequence ID" value="GAA5162133.1"/>
    <property type="molecule type" value="Genomic_DNA"/>
</dbReference>
<feature type="transmembrane region" description="Helical" evidence="8">
    <location>
        <begin position="211"/>
        <end position="234"/>
    </location>
</feature>
<feature type="transmembrane region" description="Helical" evidence="8">
    <location>
        <begin position="284"/>
        <end position="315"/>
    </location>
</feature>
<keyword evidence="5 8" id="KW-1133">Transmembrane helix</keyword>
<reference evidence="10" key="1">
    <citation type="journal article" date="2019" name="Int. J. Syst. Evol. Microbiol.">
        <title>The Global Catalogue of Microorganisms (GCM) 10K type strain sequencing project: providing services to taxonomists for standard genome sequencing and annotation.</title>
        <authorList>
            <consortium name="The Broad Institute Genomics Platform"/>
            <consortium name="The Broad Institute Genome Sequencing Center for Infectious Disease"/>
            <person name="Wu L."/>
            <person name="Ma J."/>
        </authorList>
    </citation>
    <scope>NUCLEOTIDE SEQUENCE [LARGE SCALE GENOMIC DNA]</scope>
    <source>
        <strain evidence="10">JCM 18303</strain>
    </source>
</reference>
<comment type="caution">
    <text evidence="9">The sequence shown here is derived from an EMBL/GenBank/DDBJ whole genome shotgun (WGS) entry which is preliminary data.</text>
</comment>
<keyword evidence="6" id="KW-0406">Ion transport</keyword>
<evidence type="ECO:0000256" key="6">
    <source>
        <dbReference type="ARBA" id="ARBA00023065"/>
    </source>
</evidence>
<dbReference type="PANTHER" id="PTHR32024:SF1">
    <property type="entry name" value="KTR SYSTEM POTASSIUM UPTAKE PROTEIN B"/>
    <property type="match status" value="1"/>
</dbReference>
<evidence type="ECO:0000256" key="7">
    <source>
        <dbReference type="ARBA" id="ARBA00023136"/>
    </source>
</evidence>
<gene>
    <name evidence="9" type="ORF">GCM10023321_47270</name>
</gene>
<name>A0ABP9QHS0_9PSEU</name>
<dbReference type="PANTHER" id="PTHR32024">
    <property type="entry name" value="TRK SYSTEM POTASSIUM UPTAKE PROTEIN TRKG-RELATED"/>
    <property type="match status" value="1"/>
</dbReference>
<feature type="transmembrane region" description="Helical" evidence="8">
    <location>
        <begin position="177"/>
        <end position="199"/>
    </location>
</feature>
<proteinExistence type="predicted"/>
<dbReference type="Proteomes" id="UP001428817">
    <property type="component" value="Unassembled WGS sequence"/>
</dbReference>
<comment type="subcellular location">
    <subcellularLocation>
        <location evidence="1">Cell membrane</location>
        <topology evidence="1">Multi-pass membrane protein</topology>
    </subcellularLocation>
</comment>
<feature type="transmembrane region" description="Helical" evidence="8">
    <location>
        <begin position="111"/>
        <end position="132"/>
    </location>
</feature>
<evidence type="ECO:0000256" key="2">
    <source>
        <dbReference type="ARBA" id="ARBA00022448"/>
    </source>
</evidence>
<keyword evidence="7 8" id="KW-0472">Membrane</keyword>
<dbReference type="Pfam" id="PF02386">
    <property type="entry name" value="TrkH"/>
    <property type="match status" value="1"/>
</dbReference>
<keyword evidence="4 8" id="KW-0812">Transmembrane</keyword>
<feature type="transmembrane region" description="Helical" evidence="8">
    <location>
        <begin position="30"/>
        <end position="48"/>
    </location>
</feature>
<accession>A0ABP9QHS0</accession>
<keyword evidence="2" id="KW-0813">Transport</keyword>